<dbReference type="AlphaFoldDB" id="A0AAD5LH07"/>
<dbReference type="PANTHER" id="PTHR13100">
    <property type="entry name" value="CELL GROWTH-REGULATING NUCLEOLAR PROTEIN LYAR"/>
    <property type="match status" value="1"/>
</dbReference>
<dbReference type="GO" id="GO:0005730">
    <property type="term" value="C:nucleolus"/>
    <property type="evidence" value="ECO:0007669"/>
    <property type="project" value="TreeGrafter"/>
</dbReference>
<organism evidence="2 3">
    <name type="scientific">Daphnia sinensis</name>
    <dbReference type="NCBI Taxonomy" id="1820382"/>
    <lineage>
        <taxon>Eukaryota</taxon>
        <taxon>Metazoa</taxon>
        <taxon>Ecdysozoa</taxon>
        <taxon>Arthropoda</taxon>
        <taxon>Crustacea</taxon>
        <taxon>Branchiopoda</taxon>
        <taxon>Diplostraca</taxon>
        <taxon>Cladocera</taxon>
        <taxon>Anomopoda</taxon>
        <taxon>Daphniidae</taxon>
        <taxon>Daphnia</taxon>
        <taxon>Daphnia similis group</taxon>
    </lineage>
</organism>
<sequence>MENTLVTKAASSFKKGILAKPNNSKRQAWMSLIDNCVKSVDNTNVELTSLFGKIGEAEKIPIKWNRINKPKFMIFLNNIDGYQVNPKIDEQSWNLISKALIDERKNKAKSNTTNGSKKHTETNKVTDKASGNKENKDVISGKGNMKLKKESGSPVEETSFEEKRNARKLAKKLARQNNAKNKLIDNVEWTNMIQSLVQQVDVDNEELKNHLQRISHAPNIPQKAKWSSMSRPKFMTFLMNIPAYKVDPTIIDSLWDLIRKRLKENKTKSVKSKTSEKIKTGPKQQERKQTWISICQNIIVNNKDKELKKSLQIIAQAEKIPRHLKKLSQKKFMAFLQNLPTYQVNPATDEKIWNLFCEVLEEHKKNMALKVDEVNHEDEVAEKGIKRKAAALNENLFKGNKKVKKEAEESSVSKLKIQ</sequence>
<dbReference type="EMBL" id="WJBH02000003">
    <property type="protein sequence ID" value="KAI9561860.1"/>
    <property type="molecule type" value="Genomic_DNA"/>
</dbReference>
<feature type="compositionally biased region" description="Basic and acidic residues" evidence="1">
    <location>
        <begin position="118"/>
        <end position="139"/>
    </location>
</feature>
<evidence type="ECO:0000256" key="1">
    <source>
        <dbReference type="SAM" id="MobiDB-lite"/>
    </source>
</evidence>
<protein>
    <submittedName>
        <fullName evidence="2">Cell growth-regulating nucleolar protein</fullName>
    </submittedName>
</protein>
<accession>A0AAD5LH07</accession>
<keyword evidence="3" id="KW-1185">Reference proteome</keyword>
<name>A0AAD5LH07_9CRUS</name>
<dbReference type="InterPro" id="IPR039999">
    <property type="entry name" value="LYAR"/>
</dbReference>
<proteinExistence type="predicted"/>
<evidence type="ECO:0000313" key="3">
    <source>
        <dbReference type="Proteomes" id="UP000820818"/>
    </source>
</evidence>
<reference evidence="2 3" key="1">
    <citation type="submission" date="2022-05" db="EMBL/GenBank/DDBJ databases">
        <title>A multi-omics perspective on studying reproductive biology in Daphnia sinensis.</title>
        <authorList>
            <person name="Jia J."/>
        </authorList>
    </citation>
    <scope>NUCLEOTIDE SEQUENCE [LARGE SCALE GENOMIC DNA]</scope>
    <source>
        <strain evidence="2 3">WSL</strain>
    </source>
</reference>
<gene>
    <name evidence="2" type="ORF">GHT06_012822</name>
</gene>
<dbReference type="GO" id="GO:0003677">
    <property type="term" value="F:DNA binding"/>
    <property type="evidence" value="ECO:0007669"/>
    <property type="project" value="InterPro"/>
</dbReference>
<dbReference type="GO" id="GO:0000122">
    <property type="term" value="P:negative regulation of transcription by RNA polymerase II"/>
    <property type="evidence" value="ECO:0007669"/>
    <property type="project" value="TreeGrafter"/>
</dbReference>
<dbReference type="GO" id="GO:0006364">
    <property type="term" value="P:rRNA processing"/>
    <property type="evidence" value="ECO:0007669"/>
    <property type="project" value="TreeGrafter"/>
</dbReference>
<dbReference type="PANTHER" id="PTHR13100:SF10">
    <property type="entry name" value="CELL GROWTH-REGULATING NUCLEOLAR PROTEIN"/>
    <property type="match status" value="1"/>
</dbReference>
<comment type="caution">
    <text evidence="2">The sequence shown here is derived from an EMBL/GenBank/DDBJ whole genome shotgun (WGS) entry which is preliminary data.</text>
</comment>
<feature type="region of interest" description="Disordered" evidence="1">
    <location>
        <begin position="106"/>
        <end position="163"/>
    </location>
</feature>
<evidence type="ECO:0000313" key="2">
    <source>
        <dbReference type="EMBL" id="KAI9561860.1"/>
    </source>
</evidence>
<dbReference type="Proteomes" id="UP000820818">
    <property type="component" value="Linkage Group LG3"/>
</dbReference>